<keyword evidence="3" id="KW-0479">Metal-binding</keyword>
<dbReference type="PANTHER" id="PTHR43758:SF8">
    <property type="entry name" value="8-OXO-DGTP DIPHOSPHATASE YTKD-RELATED"/>
    <property type="match status" value="1"/>
</dbReference>
<proteinExistence type="inferred from homology"/>
<evidence type="ECO:0000256" key="1">
    <source>
        <dbReference type="ARBA" id="ARBA00001946"/>
    </source>
</evidence>
<dbReference type="Pfam" id="PF00293">
    <property type="entry name" value="NUDIX"/>
    <property type="match status" value="1"/>
</dbReference>
<dbReference type="InterPro" id="IPR014078">
    <property type="entry name" value="Nudix_YtkD"/>
</dbReference>
<protein>
    <submittedName>
        <fullName evidence="8">Putative 8-oxo-dGTP diphosphatase YtkD</fullName>
    </submittedName>
</protein>
<evidence type="ECO:0000259" key="7">
    <source>
        <dbReference type="PROSITE" id="PS51462"/>
    </source>
</evidence>
<dbReference type="Proteomes" id="UP000326951">
    <property type="component" value="Chromosome"/>
</dbReference>
<dbReference type="InterPro" id="IPR015797">
    <property type="entry name" value="NUDIX_hydrolase-like_dom_sf"/>
</dbReference>
<dbReference type="PROSITE" id="PS00893">
    <property type="entry name" value="NUDIX_BOX"/>
    <property type="match status" value="1"/>
</dbReference>
<gene>
    <name evidence="8" type="primary">ytkD</name>
    <name evidence="8" type="ORF">St703_21800</name>
</gene>
<dbReference type="InterPro" id="IPR020476">
    <property type="entry name" value="Nudix_hydrolase"/>
</dbReference>
<dbReference type="GO" id="GO:0046872">
    <property type="term" value="F:metal ion binding"/>
    <property type="evidence" value="ECO:0007669"/>
    <property type="project" value="UniProtKB-KW"/>
</dbReference>
<evidence type="ECO:0000313" key="9">
    <source>
        <dbReference type="Proteomes" id="UP000326951"/>
    </source>
</evidence>
<dbReference type="InterPro" id="IPR000086">
    <property type="entry name" value="NUDIX_hydrolase_dom"/>
</dbReference>
<dbReference type="PANTHER" id="PTHR43758">
    <property type="entry name" value="7,8-DIHYDRO-8-OXOGUANINE TRIPHOSPHATASE"/>
    <property type="match status" value="1"/>
</dbReference>
<keyword evidence="5" id="KW-0460">Magnesium</keyword>
<dbReference type="Gene3D" id="3.90.79.10">
    <property type="entry name" value="Nucleoside Triphosphate Pyrophosphohydrolase"/>
    <property type="match status" value="1"/>
</dbReference>
<evidence type="ECO:0000256" key="5">
    <source>
        <dbReference type="ARBA" id="ARBA00022842"/>
    </source>
</evidence>
<dbReference type="RefSeq" id="WP_152080621.1">
    <property type="nucleotide sequence ID" value="NZ_AP021853.1"/>
</dbReference>
<evidence type="ECO:0000256" key="4">
    <source>
        <dbReference type="ARBA" id="ARBA00022801"/>
    </source>
</evidence>
<dbReference type="PRINTS" id="PR00502">
    <property type="entry name" value="NUDIXFAMILY"/>
</dbReference>
<name>A0A5K7WXY7_9BACL</name>
<evidence type="ECO:0000256" key="2">
    <source>
        <dbReference type="ARBA" id="ARBA00005582"/>
    </source>
</evidence>
<feature type="domain" description="Nudix hydrolase" evidence="7">
    <location>
        <begin position="10"/>
        <end position="164"/>
    </location>
</feature>
<keyword evidence="4 6" id="KW-0378">Hydrolase</keyword>
<sequence>MGKQLSFPDLYGNKVTLALLAEPFSKDPRHVWVVCRFNHQWLLTRHSKRGLEFPGGKVEPGEQPEAAARREVFEETGAHVANLFFIGQYQVEWQAERMIKNIYFAEIDRIELKKDYLETDGPRLIRSFPDSIKDEKQFSFIMKDRVFLDALNAVRQKEWLPVPE</sequence>
<dbReference type="SUPFAM" id="SSF55811">
    <property type="entry name" value="Nudix"/>
    <property type="match status" value="1"/>
</dbReference>
<dbReference type="GO" id="GO:0016818">
    <property type="term" value="F:hydrolase activity, acting on acid anhydrides, in phosphorus-containing anhydrides"/>
    <property type="evidence" value="ECO:0007669"/>
    <property type="project" value="TreeGrafter"/>
</dbReference>
<reference evidence="8 9" key="1">
    <citation type="submission" date="2019-09" db="EMBL/GenBank/DDBJ databases">
        <title>Complete genome sequence of Sporolactobacillus terrae 70-3.</title>
        <authorList>
            <person name="Tanaka N."/>
            <person name="Shiwa Y."/>
            <person name="Fujita N."/>
            <person name="Tanasupawat S."/>
        </authorList>
    </citation>
    <scope>NUCLEOTIDE SEQUENCE [LARGE SCALE GENOMIC DNA]</scope>
    <source>
        <strain evidence="8 9">70-3</strain>
    </source>
</reference>
<organism evidence="8 9">
    <name type="scientific">Sporolactobacillus terrae</name>
    <dbReference type="NCBI Taxonomy" id="269673"/>
    <lineage>
        <taxon>Bacteria</taxon>
        <taxon>Bacillati</taxon>
        <taxon>Bacillota</taxon>
        <taxon>Bacilli</taxon>
        <taxon>Bacillales</taxon>
        <taxon>Sporolactobacillaceae</taxon>
        <taxon>Sporolactobacillus</taxon>
    </lineage>
</organism>
<dbReference type="GO" id="GO:0005737">
    <property type="term" value="C:cytoplasm"/>
    <property type="evidence" value="ECO:0007669"/>
    <property type="project" value="TreeGrafter"/>
</dbReference>
<dbReference type="CDD" id="cd04665">
    <property type="entry name" value="NUDIX_RppH"/>
    <property type="match status" value="1"/>
</dbReference>
<dbReference type="PROSITE" id="PS51462">
    <property type="entry name" value="NUDIX"/>
    <property type="match status" value="1"/>
</dbReference>
<dbReference type="AlphaFoldDB" id="A0A5K7WXY7"/>
<evidence type="ECO:0000256" key="3">
    <source>
        <dbReference type="ARBA" id="ARBA00022723"/>
    </source>
</evidence>
<comment type="cofactor">
    <cofactor evidence="1">
        <name>Mg(2+)</name>
        <dbReference type="ChEBI" id="CHEBI:18420"/>
    </cofactor>
</comment>
<evidence type="ECO:0000256" key="6">
    <source>
        <dbReference type="RuleBase" id="RU003476"/>
    </source>
</evidence>
<accession>A0A5K7WXY7</accession>
<dbReference type="InterPro" id="IPR020084">
    <property type="entry name" value="NUDIX_hydrolase_CS"/>
</dbReference>
<comment type="similarity">
    <text evidence="2 6">Belongs to the Nudix hydrolase family.</text>
</comment>
<evidence type="ECO:0000313" key="8">
    <source>
        <dbReference type="EMBL" id="BBN99475.1"/>
    </source>
</evidence>
<dbReference type="NCBIfam" id="TIGR02705">
    <property type="entry name" value="nudix_YtkD"/>
    <property type="match status" value="1"/>
</dbReference>
<dbReference type="EMBL" id="AP021853">
    <property type="protein sequence ID" value="BBN99475.1"/>
    <property type="molecule type" value="Genomic_DNA"/>
</dbReference>